<evidence type="ECO:0000313" key="2">
    <source>
        <dbReference type="Proteomes" id="UP001620461"/>
    </source>
</evidence>
<dbReference type="Gene3D" id="3.10.450.50">
    <property type="match status" value="1"/>
</dbReference>
<name>A0ABW8JLR5_9GAMM</name>
<accession>A0ABW8JLR5</accession>
<dbReference type="EMBL" id="JADIKJ010000023">
    <property type="protein sequence ID" value="MFK2902053.1"/>
    <property type="molecule type" value="Genomic_DNA"/>
</dbReference>
<organism evidence="1 2">
    <name type="scientific">Dyella jejuensis</name>
    <dbReference type="NCBI Taxonomy" id="1432009"/>
    <lineage>
        <taxon>Bacteria</taxon>
        <taxon>Pseudomonadati</taxon>
        <taxon>Pseudomonadota</taxon>
        <taxon>Gammaproteobacteria</taxon>
        <taxon>Lysobacterales</taxon>
        <taxon>Rhodanobacteraceae</taxon>
        <taxon>Dyella</taxon>
    </lineage>
</organism>
<gene>
    <name evidence="1" type="ORF">ISP15_17080</name>
</gene>
<keyword evidence="2" id="KW-1185">Reference proteome</keyword>
<dbReference type="Proteomes" id="UP001620461">
    <property type="component" value="Unassembled WGS sequence"/>
</dbReference>
<protein>
    <submittedName>
        <fullName evidence="1">Nuclear transport factor 2 family protein</fullName>
    </submittedName>
</protein>
<comment type="caution">
    <text evidence="1">The sequence shown here is derived from an EMBL/GenBank/DDBJ whole genome shotgun (WGS) entry which is preliminary data.</text>
</comment>
<proteinExistence type="predicted"/>
<sequence length="130" mass="15078">MTKRCFEKTNPPQWLLDFWKEIDDKTWGKGFDCFADDAICNLGIADWHGRDAIRDNLRKFIDSGFTALHDVVEYWDAGQLKVFRGVVTMIPDDRTQSVVKPVMTHFFYMDEKDPAKVRHWYGSVGPVAFG</sequence>
<dbReference type="InterPro" id="IPR032710">
    <property type="entry name" value="NTF2-like_dom_sf"/>
</dbReference>
<dbReference type="SUPFAM" id="SSF54427">
    <property type="entry name" value="NTF2-like"/>
    <property type="match status" value="1"/>
</dbReference>
<evidence type="ECO:0000313" key="1">
    <source>
        <dbReference type="EMBL" id="MFK2902053.1"/>
    </source>
</evidence>
<reference evidence="1 2" key="1">
    <citation type="submission" date="2020-10" db="EMBL/GenBank/DDBJ databases">
        <title>Phylogeny of dyella-like bacteria.</title>
        <authorList>
            <person name="Fu J."/>
        </authorList>
    </citation>
    <scope>NUCLEOTIDE SEQUENCE [LARGE SCALE GENOMIC DNA]</scope>
    <source>
        <strain evidence="1 2">JP1</strain>
    </source>
</reference>